<proteinExistence type="predicted"/>
<dbReference type="RefSeq" id="YP_007238054.1">
    <property type="nucleotide sequence ID" value="NC_019932.1"/>
</dbReference>
<accession>F1BUT3</accession>
<name>F1BUT3_9CAUD</name>
<dbReference type="EMBL" id="HQ110084">
    <property type="protein sequence ID" value="ADX32439.1"/>
    <property type="molecule type" value="Genomic_DNA"/>
</dbReference>
<protein>
    <submittedName>
        <fullName evidence="1">Uncharacterized protein</fullName>
    </submittedName>
</protein>
<organism evidence="1 2">
    <name type="scientific">Erwinia phage ENT90</name>
    <dbReference type="NCBI Taxonomy" id="947843"/>
    <lineage>
        <taxon>Viruses</taxon>
        <taxon>Duplodnaviria</taxon>
        <taxon>Heunggongvirae</taxon>
        <taxon>Uroviricota</taxon>
        <taxon>Caudoviricetes</taxon>
        <taxon>Peduoviridae</taxon>
        <taxon>Entnonagintavirus</taxon>
        <taxon>Entnonagintavirus ENT90</taxon>
    </lineage>
</organism>
<evidence type="ECO:0000313" key="2">
    <source>
        <dbReference type="Proteomes" id="UP000008648"/>
    </source>
</evidence>
<dbReference type="GeneID" id="14297573"/>
<keyword evidence="2" id="KW-1185">Reference proteome</keyword>
<evidence type="ECO:0000313" key="1">
    <source>
        <dbReference type="EMBL" id="ADX32439.1"/>
    </source>
</evidence>
<sequence length="142" mass="15426">MLRRVRLLFFGFALQLYLFRLRVFGVQPAGDHAGIGTAIGNAEAVPVAVLAGQGQLRDRFAADGNPGTGPDKQQTSCLDGRHRAMQRGQPRQKFGVCLLRLVDMAHRNACEFSRHSRGQLVASGYLFQHSAQGGVMPGCFTA</sequence>
<dbReference type="Proteomes" id="UP000008648">
    <property type="component" value="Segment"/>
</dbReference>
<reference evidence="1 2" key="1">
    <citation type="submission" date="2010-08" db="EMBL/GenBank/DDBJ databases">
        <title>Genomic sequence of temperate phage ENT90 isolated from Erwinia amylovora.</title>
        <authorList>
            <person name="Lee Y.-D."/>
            <person name="Park J.-H."/>
        </authorList>
    </citation>
    <scope>NUCLEOTIDE SEQUENCE [LARGE SCALE GENOMIC DNA]</scope>
</reference>
<dbReference type="KEGG" id="vg:14297573"/>